<reference evidence="2 3" key="1">
    <citation type="submission" date="2016-08" db="EMBL/GenBank/DDBJ databases">
        <title>A Parts List for Fungal Cellulosomes Revealed by Comparative Genomics.</title>
        <authorList>
            <consortium name="DOE Joint Genome Institute"/>
            <person name="Haitjema C.H."/>
            <person name="Gilmore S.P."/>
            <person name="Henske J.K."/>
            <person name="Solomon K.V."/>
            <person name="De Groot R."/>
            <person name="Kuo A."/>
            <person name="Mondo S.J."/>
            <person name="Salamov A.A."/>
            <person name="Labutti K."/>
            <person name="Zhao Z."/>
            <person name="Chiniquy J."/>
            <person name="Barry K."/>
            <person name="Brewer H.M."/>
            <person name="Purvine S.O."/>
            <person name="Wright A.T."/>
            <person name="Boxma B."/>
            <person name="Van Alen T."/>
            <person name="Hackstein J.H."/>
            <person name="Baker S.E."/>
            <person name="Grigoriev I.V."/>
            <person name="O'Malley M.A."/>
        </authorList>
    </citation>
    <scope>NUCLEOTIDE SEQUENCE [LARGE SCALE GENOMIC DNA]</scope>
    <source>
        <strain evidence="2 3">G1</strain>
    </source>
</reference>
<evidence type="ECO:0000313" key="2">
    <source>
        <dbReference type="EMBL" id="ORY72974.1"/>
    </source>
</evidence>
<name>A0A1Y2ENX9_9FUNG</name>
<dbReference type="AlphaFoldDB" id="A0A1Y2ENX9"/>
<keyword evidence="3" id="KW-1185">Reference proteome</keyword>
<comment type="caution">
    <text evidence="2">The sequence shown here is derived from an EMBL/GenBank/DDBJ whole genome shotgun (WGS) entry which is preliminary data.</text>
</comment>
<organism evidence="2 3">
    <name type="scientific">Neocallimastix californiae</name>
    <dbReference type="NCBI Taxonomy" id="1754190"/>
    <lineage>
        <taxon>Eukaryota</taxon>
        <taxon>Fungi</taxon>
        <taxon>Fungi incertae sedis</taxon>
        <taxon>Chytridiomycota</taxon>
        <taxon>Chytridiomycota incertae sedis</taxon>
        <taxon>Neocallimastigomycetes</taxon>
        <taxon>Neocallimastigales</taxon>
        <taxon>Neocallimastigaceae</taxon>
        <taxon>Neocallimastix</taxon>
    </lineage>
</organism>
<dbReference type="EMBL" id="MCOG01000036">
    <property type="protein sequence ID" value="ORY72974.1"/>
    <property type="molecule type" value="Genomic_DNA"/>
</dbReference>
<feature type="compositionally biased region" description="Low complexity" evidence="1">
    <location>
        <begin position="35"/>
        <end position="45"/>
    </location>
</feature>
<evidence type="ECO:0000256" key="1">
    <source>
        <dbReference type="SAM" id="MobiDB-lite"/>
    </source>
</evidence>
<dbReference type="Proteomes" id="UP000193920">
    <property type="component" value="Unassembled WGS sequence"/>
</dbReference>
<feature type="compositionally biased region" description="Basic and acidic residues" evidence="1">
    <location>
        <begin position="119"/>
        <end position="190"/>
    </location>
</feature>
<feature type="non-terminal residue" evidence="2">
    <location>
        <position position="190"/>
    </location>
</feature>
<evidence type="ECO:0000313" key="3">
    <source>
        <dbReference type="Proteomes" id="UP000193920"/>
    </source>
</evidence>
<dbReference type="STRING" id="1754190.A0A1Y2ENX9"/>
<proteinExistence type="predicted"/>
<accession>A0A1Y2ENX9</accession>
<feature type="region of interest" description="Disordered" evidence="1">
    <location>
        <begin position="1"/>
        <end position="48"/>
    </location>
</feature>
<gene>
    <name evidence="2" type="ORF">LY90DRAFT_403533</name>
</gene>
<protein>
    <submittedName>
        <fullName evidence="2">Uncharacterized protein</fullName>
    </submittedName>
</protein>
<feature type="region of interest" description="Disordered" evidence="1">
    <location>
        <begin position="114"/>
        <end position="190"/>
    </location>
</feature>
<sequence length="190" mass="21505">MNEDIINKNNHKSDKAVLNNSTEIKKNSDVHVQQSSLKKSSSTSSVNGLKNTLSFSNLHIDNNVKPQDIVRLPRKESINNTLNVNKNQSVSLKRNLSKSQSQFEKNRKELIDLFNAPYDKSKNTSHDKSKNTSHDKSKNTSHDKSKNTSHDKSKNTSHDKSKNTSHDKSKNTSHDKSKNTSHDKSKNRVT</sequence>